<dbReference type="NCBIfam" id="TIGR01182">
    <property type="entry name" value="eda"/>
    <property type="match status" value="1"/>
</dbReference>
<dbReference type="OrthoDB" id="9802667at2"/>
<accession>A0A1E5GAV4</accession>
<dbReference type="Proteomes" id="UP000095094">
    <property type="component" value="Unassembled WGS sequence"/>
</dbReference>
<evidence type="ECO:0000256" key="1">
    <source>
        <dbReference type="ARBA" id="ARBA00000654"/>
    </source>
</evidence>
<dbReference type="Gene3D" id="3.20.20.70">
    <property type="entry name" value="Aldolase class I"/>
    <property type="match status" value="1"/>
</dbReference>
<dbReference type="PATRIC" id="fig|332950.4.peg.3352"/>
<dbReference type="PANTHER" id="PTHR30246:SF1">
    <property type="entry name" value="2-DEHYDRO-3-DEOXY-6-PHOSPHOGALACTONATE ALDOLASE-RELATED"/>
    <property type="match status" value="1"/>
</dbReference>
<evidence type="ECO:0000256" key="6">
    <source>
        <dbReference type="ARBA" id="ARBA00023239"/>
    </source>
</evidence>
<keyword evidence="7" id="KW-0704">Schiff base</keyword>
<dbReference type="RefSeq" id="WP_069664587.1">
    <property type="nucleotide sequence ID" value="NZ_JBHUJJ010000001.1"/>
</dbReference>
<keyword evidence="6" id="KW-0456">Lyase</keyword>
<dbReference type="CDD" id="cd00452">
    <property type="entry name" value="KDPG_aldolase"/>
    <property type="match status" value="1"/>
</dbReference>
<comment type="caution">
    <text evidence="9">The sequence shown here is derived from an EMBL/GenBank/DDBJ whole genome shotgun (WGS) entry which is preliminary data.</text>
</comment>
<evidence type="ECO:0000256" key="7">
    <source>
        <dbReference type="ARBA" id="ARBA00023270"/>
    </source>
</evidence>
<dbReference type="PROSITE" id="PS00159">
    <property type="entry name" value="ALDOLASE_KDPG_KHG_1"/>
    <property type="match status" value="1"/>
</dbReference>
<keyword evidence="8" id="KW-0119">Carbohydrate metabolism</keyword>
<evidence type="ECO:0000256" key="5">
    <source>
        <dbReference type="ARBA" id="ARBA00013063"/>
    </source>
</evidence>
<dbReference type="GO" id="GO:0008675">
    <property type="term" value="F:2-dehydro-3-deoxy-phosphogluconate aldolase activity"/>
    <property type="evidence" value="ECO:0007669"/>
    <property type="project" value="UniProtKB-EC"/>
</dbReference>
<protein>
    <recommendedName>
        <fullName evidence="5">2-dehydro-3-deoxy-phosphogluconate aldolase</fullName>
        <ecNumber evidence="5">4.1.2.14</ecNumber>
    </recommendedName>
</protein>
<dbReference type="PROSITE" id="PS00160">
    <property type="entry name" value="ALDOLASE_KDPG_KHG_2"/>
    <property type="match status" value="1"/>
</dbReference>
<dbReference type="SUPFAM" id="SSF51569">
    <property type="entry name" value="Aldolase"/>
    <property type="match status" value="1"/>
</dbReference>
<dbReference type="AlphaFoldDB" id="A0A1E5GAV4"/>
<proteinExistence type="inferred from homology"/>
<dbReference type="InterPro" id="IPR000887">
    <property type="entry name" value="Aldlse_KDPG_KHG"/>
</dbReference>
<keyword evidence="10" id="KW-1185">Reference proteome</keyword>
<comment type="similarity">
    <text evidence="3">Belongs to the KHG/KDPG aldolase family.</text>
</comment>
<dbReference type="Pfam" id="PF01081">
    <property type="entry name" value="Aldolase"/>
    <property type="match status" value="1"/>
</dbReference>
<dbReference type="PANTHER" id="PTHR30246">
    <property type="entry name" value="2-KETO-3-DEOXY-6-PHOSPHOGLUCONATE ALDOLASE"/>
    <property type="match status" value="1"/>
</dbReference>
<dbReference type="InterPro" id="IPR031338">
    <property type="entry name" value="KDPG/KHG_AS_2"/>
</dbReference>
<evidence type="ECO:0000313" key="10">
    <source>
        <dbReference type="Proteomes" id="UP000095094"/>
    </source>
</evidence>
<evidence type="ECO:0000256" key="3">
    <source>
        <dbReference type="ARBA" id="ARBA00006906"/>
    </source>
</evidence>
<evidence type="ECO:0000256" key="2">
    <source>
        <dbReference type="ARBA" id="ARBA00004736"/>
    </source>
</evidence>
<evidence type="ECO:0000256" key="8">
    <source>
        <dbReference type="ARBA" id="ARBA00023277"/>
    </source>
</evidence>
<comment type="pathway">
    <text evidence="2">Carbohydrate acid metabolism; 2-dehydro-3-deoxy-D-gluconate degradation; D-glyceraldehyde 3-phosphate and pyruvate from 2-dehydro-3-deoxy-D-gluconate: step 2/2.</text>
</comment>
<name>A0A1E5GAV4_9ENTE</name>
<sequence length="217" mass="23322">MTKSKVHQQLAESKLLPLYTATDIAYLEKLEEILLENGVSLIEVTFRSSLAVEAIKKLSASGKLTVGAGTVRTIEEAKAAVENGAEFIVSPAIVPEVIDYCLENEIPVFPGTATPGDIQRASDYGIKTVKFFPADIYGGIHAIKALSGPFYDMTFLPTGGIDSSNVIDYIENDHVLAVGGSFIISEQLIKKDNGVAANKALNALVQQIKQHTQNEKG</sequence>
<comment type="catalytic activity">
    <reaction evidence="1">
        <text>2-dehydro-3-deoxy-6-phospho-D-gluconate = D-glyceraldehyde 3-phosphate + pyruvate</text>
        <dbReference type="Rhea" id="RHEA:17089"/>
        <dbReference type="ChEBI" id="CHEBI:15361"/>
        <dbReference type="ChEBI" id="CHEBI:57569"/>
        <dbReference type="ChEBI" id="CHEBI:59776"/>
        <dbReference type="EC" id="4.1.2.14"/>
    </reaction>
</comment>
<dbReference type="EMBL" id="MIJY01000044">
    <property type="protein sequence ID" value="OEG09834.1"/>
    <property type="molecule type" value="Genomic_DNA"/>
</dbReference>
<dbReference type="InterPro" id="IPR031337">
    <property type="entry name" value="KDPG/KHG_AS_1"/>
</dbReference>
<gene>
    <name evidence="9" type="ORF">BCR25_10030</name>
</gene>
<reference evidence="10" key="1">
    <citation type="submission" date="2016-09" db="EMBL/GenBank/DDBJ databases">
        <authorList>
            <person name="Gulvik C.A."/>
        </authorList>
    </citation>
    <scope>NUCLEOTIDE SEQUENCE [LARGE SCALE GENOMIC DNA]</scope>
    <source>
        <strain evidence="10">LMG 8895</strain>
    </source>
</reference>
<comment type="subunit">
    <text evidence="4">Homotrimer.</text>
</comment>
<dbReference type="EC" id="4.1.2.14" evidence="5"/>
<evidence type="ECO:0000256" key="4">
    <source>
        <dbReference type="ARBA" id="ARBA00011233"/>
    </source>
</evidence>
<organism evidence="9 10">
    <name type="scientific">Enterococcus termitis</name>
    <dbReference type="NCBI Taxonomy" id="332950"/>
    <lineage>
        <taxon>Bacteria</taxon>
        <taxon>Bacillati</taxon>
        <taxon>Bacillota</taxon>
        <taxon>Bacilli</taxon>
        <taxon>Lactobacillales</taxon>
        <taxon>Enterococcaceae</taxon>
        <taxon>Enterococcus</taxon>
    </lineage>
</organism>
<evidence type="ECO:0000313" key="9">
    <source>
        <dbReference type="EMBL" id="OEG09834.1"/>
    </source>
</evidence>
<dbReference type="InterPro" id="IPR013785">
    <property type="entry name" value="Aldolase_TIM"/>
</dbReference>